<feature type="compositionally biased region" description="Basic and acidic residues" evidence="2">
    <location>
        <begin position="671"/>
        <end position="682"/>
    </location>
</feature>
<dbReference type="RefSeq" id="XP_052128559.1">
    <property type="nucleotide sequence ID" value="XM_052272599.1"/>
</dbReference>
<dbReference type="GO" id="GO:0044325">
    <property type="term" value="F:transmembrane transporter binding"/>
    <property type="evidence" value="ECO:0007669"/>
    <property type="project" value="TreeGrafter"/>
</dbReference>
<sequence length="768" mass="83357">MAAIGVSFRWLDLLEKEFDKAYVDLELLIGDMESEELELVYPARQKMATLSSCFAQLTHKAQTVFQNSAKVEAELVNVRAELVEARATRQALEDELHVLLLQLHAAQLQQPQHQPQQQEHHQRILSRLQGELDRELDRSPRHHVKVAGDVVTALQAEREQLHRENAALRNSLVALQSEVTGARLAAKYLDKELAGRIQQLQLFGRDMKTEIRNKLWRQLEAEILLQRHKTVVRACRINSSYQQQQRLNNHNNQHNHNNNNKHNNNINNIMVNGDGETAAAAAAAATSTTGQEAAAALRDQPVIRTVTVTREPGEGLGMSVTGGREHGVPILISELEADGPAARTNQLYVGDAILAVNRVDLRQAGHKEAVALLSAHPGDVTLEVQFLASAEDSEDDNSIGGDLENYRYRFFDEEVLAPGENINLYNGYLDSAEGGAVIPTPTAPRTPDSRNASEASFPVGPASPEHTAQTHPHPLQGGKLSTIAVEVPVPSPSPGGSSIGAAETLIIPAIAVEADVAQSPTSPSSLVEVSSDMSPEPSPAPPAERAEDSDSVSAIQRILRTLTSASPLSSPSPSVSVSVSPSASPATSTPVSPERRLRSHPGYALRASRDMHHHGHHHHSYHHAQKQPPPPMQQHLGAGRRQTFTTLDDESFAVSASGEDGTQEIYRYRKPISDESQSEKMSDSGVAVTASGGSASGSTSAYASVYGHQHHSTKPKQTRRRSKRSTRKQPPSDDAISSPDSMYFQGRFAPSDAVILDNLGDPDFGTPV</sequence>
<dbReference type="Proteomes" id="UP000504606">
    <property type="component" value="Unplaced"/>
</dbReference>
<dbReference type="SUPFAM" id="SSF50156">
    <property type="entry name" value="PDZ domain-like"/>
    <property type="match status" value="1"/>
</dbReference>
<evidence type="ECO:0000256" key="1">
    <source>
        <dbReference type="SAM" id="Coils"/>
    </source>
</evidence>
<feature type="compositionally biased region" description="Basic residues" evidence="2">
    <location>
        <begin position="708"/>
        <end position="727"/>
    </location>
</feature>
<feature type="compositionally biased region" description="Basic residues" evidence="2">
    <location>
        <begin position="611"/>
        <end position="625"/>
    </location>
</feature>
<dbReference type="KEGG" id="foc:113215858"/>
<dbReference type="PANTHER" id="PTHR16528:SF2">
    <property type="entry name" value="GOLGI-ASSOCIATED PDZ AND COILED-COIL MOTIF-CONTAINING PROTEIN"/>
    <property type="match status" value="1"/>
</dbReference>
<feature type="coiled-coil region" evidence="1">
    <location>
        <begin position="68"/>
        <end position="109"/>
    </location>
</feature>
<dbReference type="GO" id="GO:2000009">
    <property type="term" value="P:negative regulation of protein localization to cell surface"/>
    <property type="evidence" value="ECO:0007669"/>
    <property type="project" value="TreeGrafter"/>
</dbReference>
<dbReference type="PANTHER" id="PTHR16528">
    <property type="entry name" value="GOLGI-ASSOCIATED PDZ AND COILED-COIL MOTIF-CONTAINING"/>
    <property type="match status" value="1"/>
</dbReference>
<organism evidence="4 5">
    <name type="scientific">Frankliniella occidentalis</name>
    <name type="common">Western flower thrips</name>
    <name type="synonym">Euthrips occidentalis</name>
    <dbReference type="NCBI Taxonomy" id="133901"/>
    <lineage>
        <taxon>Eukaryota</taxon>
        <taxon>Metazoa</taxon>
        <taxon>Ecdysozoa</taxon>
        <taxon>Arthropoda</taxon>
        <taxon>Hexapoda</taxon>
        <taxon>Insecta</taxon>
        <taxon>Pterygota</taxon>
        <taxon>Neoptera</taxon>
        <taxon>Paraneoptera</taxon>
        <taxon>Thysanoptera</taxon>
        <taxon>Terebrantia</taxon>
        <taxon>Thripoidea</taxon>
        <taxon>Thripidae</taxon>
        <taxon>Frankliniella</taxon>
    </lineage>
</organism>
<feature type="region of interest" description="Disordered" evidence="2">
    <location>
        <begin position="611"/>
        <end position="638"/>
    </location>
</feature>
<dbReference type="InterPro" id="IPR038879">
    <property type="entry name" value="GOPC"/>
</dbReference>
<feature type="compositionally biased region" description="Low complexity" evidence="2">
    <location>
        <begin position="728"/>
        <end position="741"/>
    </location>
</feature>
<feature type="compositionally biased region" description="Low complexity" evidence="2">
    <location>
        <begin position="684"/>
        <end position="707"/>
    </location>
</feature>
<dbReference type="InterPro" id="IPR001478">
    <property type="entry name" value="PDZ"/>
</dbReference>
<keyword evidence="4" id="KW-1185">Reference proteome</keyword>
<feature type="region of interest" description="Disordered" evidence="2">
    <location>
        <begin position="670"/>
        <end position="745"/>
    </location>
</feature>
<dbReference type="AlphaFoldDB" id="A0A9C6X3Q2"/>
<dbReference type="InterPro" id="IPR036034">
    <property type="entry name" value="PDZ_sf"/>
</dbReference>
<evidence type="ECO:0000313" key="4">
    <source>
        <dbReference type="Proteomes" id="UP000504606"/>
    </source>
</evidence>
<feature type="region of interest" description="Disordered" evidence="2">
    <location>
        <begin position="519"/>
        <end position="598"/>
    </location>
</feature>
<feature type="region of interest" description="Disordered" evidence="2">
    <location>
        <begin position="436"/>
        <end position="475"/>
    </location>
</feature>
<gene>
    <name evidence="5" type="primary">LOC113215858</name>
</gene>
<dbReference type="OrthoDB" id="10063653at2759"/>
<keyword evidence="1" id="KW-0175">Coiled coil</keyword>
<protein>
    <submittedName>
        <fullName evidence="5">Uncharacterized protein LOC113215858</fullName>
    </submittedName>
</protein>
<dbReference type="Gene3D" id="2.30.42.10">
    <property type="match status" value="1"/>
</dbReference>
<reference evidence="5" key="1">
    <citation type="submission" date="2025-08" db="UniProtKB">
        <authorList>
            <consortium name="RefSeq"/>
        </authorList>
    </citation>
    <scope>IDENTIFICATION</scope>
    <source>
        <tissue evidence="5">Whole organism</tissue>
    </source>
</reference>
<evidence type="ECO:0000259" key="3">
    <source>
        <dbReference type="PROSITE" id="PS50106"/>
    </source>
</evidence>
<dbReference type="GO" id="GO:0016020">
    <property type="term" value="C:membrane"/>
    <property type="evidence" value="ECO:0007669"/>
    <property type="project" value="TreeGrafter"/>
</dbReference>
<accession>A0A9C6X3Q2</accession>
<feature type="coiled-coil region" evidence="1">
    <location>
        <begin position="151"/>
        <end position="178"/>
    </location>
</feature>
<feature type="compositionally biased region" description="Low complexity" evidence="2">
    <location>
        <begin position="561"/>
        <end position="592"/>
    </location>
</feature>
<dbReference type="Pfam" id="PF00595">
    <property type="entry name" value="PDZ"/>
    <property type="match status" value="1"/>
</dbReference>
<dbReference type="SMART" id="SM00228">
    <property type="entry name" value="PDZ"/>
    <property type="match status" value="1"/>
</dbReference>
<feature type="domain" description="PDZ" evidence="3">
    <location>
        <begin position="305"/>
        <end position="388"/>
    </location>
</feature>
<proteinExistence type="predicted"/>
<evidence type="ECO:0000313" key="5">
    <source>
        <dbReference type="RefSeq" id="XP_052128559.1"/>
    </source>
</evidence>
<feature type="compositionally biased region" description="Polar residues" evidence="2">
    <location>
        <begin position="519"/>
        <end position="528"/>
    </location>
</feature>
<dbReference type="GO" id="GO:0005794">
    <property type="term" value="C:Golgi apparatus"/>
    <property type="evidence" value="ECO:0007669"/>
    <property type="project" value="InterPro"/>
</dbReference>
<dbReference type="PROSITE" id="PS50106">
    <property type="entry name" value="PDZ"/>
    <property type="match status" value="1"/>
</dbReference>
<dbReference type="GO" id="GO:0030140">
    <property type="term" value="C:trans-Golgi network transport vesicle"/>
    <property type="evidence" value="ECO:0007669"/>
    <property type="project" value="TreeGrafter"/>
</dbReference>
<evidence type="ECO:0000256" key="2">
    <source>
        <dbReference type="SAM" id="MobiDB-lite"/>
    </source>
</evidence>
<name>A0A9C6X3Q2_FRAOC</name>
<dbReference type="GeneID" id="113215858"/>